<dbReference type="Pfam" id="PF07310">
    <property type="entry name" value="PAS_5"/>
    <property type="match status" value="1"/>
</dbReference>
<dbReference type="Proteomes" id="UP001296873">
    <property type="component" value="Unassembled WGS sequence"/>
</dbReference>
<accession>A0ABS1DDZ5</accession>
<organism evidence="1 2">
    <name type="scientific">Rhodovibrio sodomensis</name>
    <dbReference type="NCBI Taxonomy" id="1088"/>
    <lineage>
        <taxon>Bacteria</taxon>
        <taxon>Pseudomonadati</taxon>
        <taxon>Pseudomonadota</taxon>
        <taxon>Alphaproteobacteria</taxon>
        <taxon>Rhodospirillales</taxon>
        <taxon>Rhodovibrionaceae</taxon>
        <taxon>Rhodovibrio</taxon>
    </lineage>
</organism>
<proteinExistence type="predicted"/>
<protein>
    <recommendedName>
        <fullName evidence="3">PAS domain-containing protein</fullName>
    </recommendedName>
</protein>
<dbReference type="EMBL" id="NRRL01000015">
    <property type="protein sequence ID" value="MBK1667973.1"/>
    <property type="molecule type" value="Genomic_DNA"/>
</dbReference>
<keyword evidence="2" id="KW-1185">Reference proteome</keyword>
<evidence type="ECO:0000313" key="2">
    <source>
        <dbReference type="Proteomes" id="UP001296873"/>
    </source>
</evidence>
<name>A0ABS1DDZ5_9PROT</name>
<evidence type="ECO:0008006" key="3">
    <source>
        <dbReference type="Google" id="ProtNLM"/>
    </source>
</evidence>
<sequence>MLCNGRLTHKSRRGPPTGGCHTVLRAEVHAVRTIPDLKVDGLEYFERWWQRARARRRLPPITAIDPTVFPKALPTIFLLDGETVETLRVRLAGTFYRELYNREVTGEYLADLIPFADRPDIYAEYQACLREGRPAYHDGTVTWRGQGAELAFRRILLPFGDSGKVQRIMGFAEFKMDS</sequence>
<comment type="caution">
    <text evidence="1">The sequence shown here is derived from an EMBL/GenBank/DDBJ whole genome shotgun (WGS) entry which is preliminary data.</text>
</comment>
<evidence type="ECO:0000313" key="1">
    <source>
        <dbReference type="EMBL" id="MBK1667973.1"/>
    </source>
</evidence>
<gene>
    <name evidence="1" type="ORF">CKO28_07980</name>
</gene>
<dbReference type="InterPro" id="IPR009922">
    <property type="entry name" value="DUF1457"/>
</dbReference>
<reference evidence="1 2" key="1">
    <citation type="journal article" date="2020" name="Microorganisms">
        <title>Osmotic Adaptation and Compatible Solute Biosynthesis of Phototrophic Bacteria as Revealed from Genome Analyses.</title>
        <authorList>
            <person name="Imhoff J.F."/>
            <person name="Rahn T."/>
            <person name="Kunzel S."/>
            <person name="Keller A."/>
            <person name="Neulinger S.C."/>
        </authorList>
    </citation>
    <scope>NUCLEOTIDE SEQUENCE [LARGE SCALE GENOMIC DNA]</scope>
    <source>
        <strain evidence="1 2">DSM 9895</strain>
    </source>
</reference>